<dbReference type="AlphaFoldDB" id="A0A1G5P1Q7"/>
<dbReference type="NCBIfam" id="NF009891">
    <property type="entry name" value="PRK13351.1-1"/>
    <property type="match status" value="1"/>
</dbReference>
<dbReference type="InterPro" id="IPR041095">
    <property type="entry name" value="EFG_II"/>
</dbReference>
<dbReference type="SUPFAM" id="SSF54980">
    <property type="entry name" value="EF-G C-terminal domain-like"/>
    <property type="match status" value="2"/>
</dbReference>
<dbReference type="Gene3D" id="2.40.30.10">
    <property type="entry name" value="Translation factors"/>
    <property type="match status" value="1"/>
</dbReference>
<dbReference type="CDD" id="cd03713">
    <property type="entry name" value="EFG_mtEFG_C"/>
    <property type="match status" value="1"/>
</dbReference>
<comment type="function">
    <text evidence="6">Catalyzes the GTP-dependent ribosomal translocation step during translation elongation. During this step, the ribosome changes from the pre-translocational (PRE) to the post-translocational (POST) state as the newly formed A-site-bound peptidyl-tRNA and P-site-bound deacylated tRNA move to the P and E sites, respectively. Catalyzes the coordinated movement of the two tRNA molecules, the mRNA and conformational changes in the ribosome.</text>
</comment>
<evidence type="ECO:0000256" key="5">
    <source>
        <dbReference type="ARBA" id="ARBA00023134"/>
    </source>
</evidence>
<dbReference type="PANTHER" id="PTHR43261">
    <property type="entry name" value="TRANSLATION ELONGATION FACTOR G-RELATED"/>
    <property type="match status" value="1"/>
</dbReference>
<keyword evidence="10" id="KW-1185">Reference proteome</keyword>
<keyword evidence="3 9" id="KW-0251">Elongation factor</keyword>
<evidence type="ECO:0000256" key="1">
    <source>
        <dbReference type="ARBA" id="ARBA00017872"/>
    </source>
</evidence>
<dbReference type="InterPro" id="IPR005225">
    <property type="entry name" value="Small_GTP-bd"/>
</dbReference>
<dbReference type="InterPro" id="IPR000640">
    <property type="entry name" value="EFG_V-like"/>
</dbReference>
<evidence type="ECO:0000313" key="10">
    <source>
        <dbReference type="Proteomes" id="UP000199347"/>
    </source>
</evidence>
<keyword evidence="2" id="KW-0547">Nucleotide-binding</keyword>
<dbReference type="CDD" id="cd04170">
    <property type="entry name" value="EF-G_bact"/>
    <property type="match status" value="1"/>
</dbReference>
<evidence type="ECO:0000259" key="7">
    <source>
        <dbReference type="SMART" id="SM00838"/>
    </source>
</evidence>
<feature type="domain" description="Elongation factor EFG" evidence="7">
    <location>
        <begin position="588"/>
        <end position="678"/>
    </location>
</feature>
<dbReference type="InterPro" id="IPR047872">
    <property type="entry name" value="EFG_IV"/>
</dbReference>
<dbReference type="SMART" id="SM00889">
    <property type="entry name" value="EFG_IV"/>
    <property type="match status" value="1"/>
</dbReference>
<dbReference type="Gene3D" id="3.40.50.300">
    <property type="entry name" value="P-loop containing nucleotide triphosphate hydrolases"/>
    <property type="match status" value="1"/>
</dbReference>
<dbReference type="GO" id="GO:0003924">
    <property type="term" value="F:GTPase activity"/>
    <property type="evidence" value="ECO:0007669"/>
    <property type="project" value="InterPro"/>
</dbReference>
<gene>
    <name evidence="9" type="ORF">SAMN03080610_03067</name>
</gene>
<dbReference type="InterPro" id="IPR035649">
    <property type="entry name" value="EFG_V"/>
</dbReference>
<dbReference type="Gene3D" id="3.30.70.870">
    <property type="entry name" value="Elongation Factor G (Translational Gtpase), domain 3"/>
    <property type="match status" value="1"/>
</dbReference>
<accession>A0A1G5P1Q7</accession>
<dbReference type="Pfam" id="PF00009">
    <property type="entry name" value="GTP_EFTU"/>
    <property type="match status" value="1"/>
</dbReference>
<dbReference type="SUPFAM" id="SSF50447">
    <property type="entry name" value="Translation proteins"/>
    <property type="match status" value="1"/>
</dbReference>
<dbReference type="OrthoDB" id="9802948at2"/>
<evidence type="ECO:0000256" key="3">
    <source>
        <dbReference type="ARBA" id="ARBA00022768"/>
    </source>
</evidence>
<dbReference type="InterPro" id="IPR014721">
    <property type="entry name" value="Ribsml_uS5_D2-typ_fold_subgr"/>
</dbReference>
<dbReference type="EMBL" id="FMVW01000008">
    <property type="protein sequence ID" value="SCZ43477.1"/>
    <property type="molecule type" value="Genomic_DNA"/>
</dbReference>
<dbReference type="InterPro" id="IPR009000">
    <property type="entry name" value="Transl_B-barrel_sf"/>
</dbReference>
<reference evidence="9 10" key="1">
    <citation type="submission" date="2016-10" db="EMBL/GenBank/DDBJ databases">
        <authorList>
            <person name="de Groot N.N."/>
        </authorList>
    </citation>
    <scope>NUCLEOTIDE SEQUENCE [LARGE SCALE GENOMIC DNA]</scope>
    <source>
        <strain evidence="9 10">DSM 2698</strain>
    </source>
</reference>
<dbReference type="RefSeq" id="WP_092815172.1">
    <property type="nucleotide sequence ID" value="NZ_FMVW01000008.1"/>
</dbReference>
<dbReference type="InterPro" id="IPR020568">
    <property type="entry name" value="Ribosomal_Su5_D2-typ_SF"/>
</dbReference>
<dbReference type="FunFam" id="3.30.230.10:FF:000003">
    <property type="entry name" value="Elongation factor G"/>
    <property type="match status" value="1"/>
</dbReference>
<dbReference type="GO" id="GO:0003746">
    <property type="term" value="F:translation elongation factor activity"/>
    <property type="evidence" value="ECO:0007669"/>
    <property type="project" value="UniProtKB-KW"/>
</dbReference>
<evidence type="ECO:0000256" key="4">
    <source>
        <dbReference type="ARBA" id="ARBA00022917"/>
    </source>
</evidence>
<dbReference type="Gene3D" id="3.30.70.240">
    <property type="match status" value="1"/>
</dbReference>
<dbReference type="NCBIfam" id="TIGR00231">
    <property type="entry name" value="small_GTP"/>
    <property type="match status" value="1"/>
</dbReference>
<dbReference type="STRING" id="1120955.SAMN03080610_03067"/>
<dbReference type="PANTHER" id="PTHR43261:SF7">
    <property type="entry name" value="ELONGATION FACTOR G-LIKE PROTEIN"/>
    <property type="match status" value="1"/>
</dbReference>
<organism evidence="9 10">
    <name type="scientific">Afifella marina DSM 2698</name>
    <dbReference type="NCBI Taxonomy" id="1120955"/>
    <lineage>
        <taxon>Bacteria</taxon>
        <taxon>Pseudomonadati</taxon>
        <taxon>Pseudomonadota</taxon>
        <taxon>Alphaproteobacteria</taxon>
        <taxon>Hyphomicrobiales</taxon>
        <taxon>Afifellaceae</taxon>
        <taxon>Afifella</taxon>
    </lineage>
</organism>
<dbReference type="SUPFAM" id="SSF52540">
    <property type="entry name" value="P-loop containing nucleoside triphosphate hydrolases"/>
    <property type="match status" value="1"/>
</dbReference>
<dbReference type="Pfam" id="PF03764">
    <property type="entry name" value="EFG_IV"/>
    <property type="match status" value="1"/>
</dbReference>
<dbReference type="Pfam" id="PF14492">
    <property type="entry name" value="EFG_III"/>
    <property type="match status" value="1"/>
</dbReference>
<keyword evidence="5" id="KW-0342">GTP-binding</keyword>
<sequence>MSGRDAGGARREGPRCIAIVGPFASGKTSLFEEILFRTGAIPKVGAVASGNTVGDASPEAREHAMSVEVNTATTTFMDETYCFIDCPGSVEFAYESDPVLACVDAAIVVAEPDDKKIPALQVVMKHLEERNVPRLLFFNKIDRASGGVRDALELLQPVSSVPLVLRQLPIWKDGIAVGFVDLALDRAFLYREHAPSEVIDMAEMERMESEEARFSMLESLADHDDALMEQLLEDIQPPRDEVFADLVKEMRASEIVPVFLGSAANGNGIMRLLKALRHEAPDVTDTRARLDLEDATGPLVQVMKTIHTSHGGKLSLSRVLAGSVEDAAELDNAAGPAGKVSGIYDLLGQKTTKRGTAKAGDTVALGKLDGAVTGDTLSAKGAAIPTIAVPTPPQPVLHKVVRPSERKDDVKLSAALAKLVDEDPSLVVEHRQETGETVVSGQGEMHLRVALERLASKNGLSIETAVATVPYRETIKGSVTQRGRHKKQSGGHGQFGDIVIDIKPLPRGSGFVFNETISGGVVPRQYFSAVEAGAREALESGPLGGFPVVDVSVTLTDGSYHSVDSSEQAFKMAALLAMREGLPQCQPVILEPVLKVEITVPSDATPKVNAIVSGRRGQLLGFDGKPDWDGWDVISALIPEAEIADLIIELRSATQGVGTFTSNFDHLAEVHGRLSDDILKAASKEAA</sequence>
<dbReference type="CDD" id="cd16262">
    <property type="entry name" value="EFG_III"/>
    <property type="match status" value="1"/>
</dbReference>
<name>A0A1G5P1Q7_AFIMA</name>
<evidence type="ECO:0000259" key="8">
    <source>
        <dbReference type="SMART" id="SM00889"/>
    </source>
</evidence>
<dbReference type="SUPFAM" id="SSF54211">
    <property type="entry name" value="Ribosomal protein S5 domain 2-like"/>
    <property type="match status" value="1"/>
</dbReference>
<dbReference type="CDD" id="cd01434">
    <property type="entry name" value="EFG_mtEFG1_IV"/>
    <property type="match status" value="1"/>
</dbReference>
<evidence type="ECO:0000313" key="9">
    <source>
        <dbReference type="EMBL" id="SCZ43477.1"/>
    </source>
</evidence>
<dbReference type="Gene3D" id="3.30.230.10">
    <property type="match status" value="1"/>
</dbReference>
<dbReference type="InterPro" id="IPR035647">
    <property type="entry name" value="EFG_III/V"/>
</dbReference>
<proteinExistence type="predicted"/>
<dbReference type="InterPro" id="IPR009022">
    <property type="entry name" value="EFG_III"/>
</dbReference>
<dbReference type="GO" id="GO:0032790">
    <property type="term" value="P:ribosome disassembly"/>
    <property type="evidence" value="ECO:0007669"/>
    <property type="project" value="TreeGrafter"/>
</dbReference>
<keyword evidence="4" id="KW-0648">Protein biosynthesis</keyword>
<dbReference type="InterPro" id="IPR000795">
    <property type="entry name" value="T_Tr_GTP-bd_dom"/>
</dbReference>
<dbReference type="SMART" id="SM00838">
    <property type="entry name" value="EFG_C"/>
    <property type="match status" value="1"/>
</dbReference>
<dbReference type="GO" id="GO:0097216">
    <property type="term" value="F:guanosine tetraphosphate binding"/>
    <property type="evidence" value="ECO:0007669"/>
    <property type="project" value="UniProtKB-ARBA"/>
</dbReference>
<dbReference type="InterPro" id="IPR027417">
    <property type="entry name" value="P-loop_NTPase"/>
</dbReference>
<protein>
    <recommendedName>
        <fullName evidence="1">Elongation factor G</fullName>
    </recommendedName>
</protein>
<dbReference type="Pfam" id="PF00679">
    <property type="entry name" value="EFG_C"/>
    <property type="match status" value="1"/>
</dbReference>
<evidence type="ECO:0000256" key="2">
    <source>
        <dbReference type="ARBA" id="ARBA00022741"/>
    </source>
</evidence>
<dbReference type="GO" id="GO:0005525">
    <property type="term" value="F:GTP binding"/>
    <property type="evidence" value="ECO:0007669"/>
    <property type="project" value="UniProtKB-KW"/>
</dbReference>
<evidence type="ECO:0000256" key="6">
    <source>
        <dbReference type="ARBA" id="ARBA00024731"/>
    </source>
</evidence>
<feature type="domain" description="Translation elongation factor EFG/EF2" evidence="8">
    <location>
        <begin position="468"/>
        <end position="586"/>
    </location>
</feature>
<dbReference type="NCBIfam" id="NF009379">
    <property type="entry name" value="PRK12740.1-3"/>
    <property type="match status" value="1"/>
</dbReference>
<dbReference type="InterPro" id="IPR005517">
    <property type="entry name" value="Transl_elong_EFG/EF2_IV"/>
</dbReference>
<dbReference type="Proteomes" id="UP000199347">
    <property type="component" value="Unassembled WGS sequence"/>
</dbReference>